<comment type="caution">
    <text evidence="3">The sequence shown here is derived from an EMBL/GenBank/DDBJ whole genome shotgun (WGS) entry which is preliminary data.</text>
</comment>
<dbReference type="PANTHER" id="PTHR46889:SF4">
    <property type="entry name" value="TRANSPOSASE INSO FOR INSERTION SEQUENCE ELEMENT IS911B-RELATED"/>
    <property type="match status" value="1"/>
</dbReference>
<dbReference type="InterPro" id="IPR050900">
    <property type="entry name" value="Transposase_IS3/IS150/IS904"/>
</dbReference>
<protein>
    <submittedName>
        <fullName evidence="3">Transposase InsO family protein</fullName>
    </submittedName>
</protein>
<name>A0A840J826_9PSEU</name>
<feature type="region of interest" description="Disordered" evidence="1">
    <location>
        <begin position="57"/>
        <end position="80"/>
    </location>
</feature>
<feature type="compositionally biased region" description="Polar residues" evidence="1">
    <location>
        <begin position="71"/>
        <end position="80"/>
    </location>
</feature>
<dbReference type="AlphaFoldDB" id="A0A840J826"/>
<dbReference type="EMBL" id="JACHMG010000001">
    <property type="protein sequence ID" value="MBB4689538.1"/>
    <property type="molecule type" value="Genomic_DNA"/>
</dbReference>
<evidence type="ECO:0000259" key="2">
    <source>
        <dbReference type="Pfam" id="PF00665"/>
    </source>
</evidence>
<feature type="domain" description="Integrase catalytic" evidence="2">
    <location>
        <begin position="6"/>
        <end position="60"/>
    </location>
</feature>
<dbReference type="Proteomes" id="UP000581769">
    <property type="component" value="Unassembled WGS sequence"/>
</dbReference>
<dbReference type="Pfam" id="PF00665">
    <property type="entry name" value="rve"/>
    <property type="match status" value="1"/>
</dbReference>
<organism evidence="3 4">
    <name type="scientific">Amycolatopsis jiangsuensis</name>
    <dbReference type="NCBI Taxonomy" id="1181879"/>
    <lineage>
        <taxon>Bacteria</taxon>
        <taxon>Bacillati</taxon>
        <taxon>Actinomycetota</taxon>
        <taxon>Actinomycetes</taxon>
        <taxon>Pseudonocardiales</taxon>
        <taxon>Pseudonocardiaceae</taxon>
        <taxon>Amycolatopsis</taxon>
    </lineage>
</organism>
<evidence type="ECO:0000313" key="3">
    <source>
        <dbReference type="EMBL" id="MBB4689538.1"/>
    </source>
</evidence>
<evidence type="ECO:0000256" key="1">
    <source>
        <dbReference type="SAM" id="MobiDB-lite"/>
    </source>
</evidence>
<dbReference type="InterPro" id="IPR012337">
    <property type="entry name" value="RNaseH-like_sf"/>
</dbReference>
<dbReference type="PANTHER" id="PTHR46889">
    <property type="entry name" value="TRANSPOSASE INSF FOR INSERTION SEQUENCE IS3B-RELATED"/>
    <property type="match status" value="1"/>
</dbReference>
<proteinExistence type="predicted"/>
<dbReference type="SUPFAM" id="SSF53098">
    <property type="entry name" value="Ribonuclease H-like"/>
    <property type="match status" value="1"/>
</dbReference>
<accession>A0A840J826</accession>
<gene>
    <name evidence="3" type="ORF">BJY18_007023</name>
</gene>
<reference evidence="3 4" key="1">
    <citation type="submission" date="2020-08" db="EMBL/GenBank/DDBJ databases">
        <title>Sequencing the genomes of 1000 actinobacteria strains.</title>
        <authorList>
            <person name="Klenk H.-P."/>
        </authorList>
    </citation>
    <scope>NUCLEOTIDE SEQUENCE [LARGE SCALE GENOMIC DNA]</scope>
    <source>
        <strain evidence="3 4">DSM 45859</strain>
    </source>
</reference>
<evidence type="ECO:0000313" key="4">
    <source>
        <dbReference type="Proteomes" id="UP000581769"/>
    </source>
</evidence>
<dbReference type="InterPro" id="IPR001584">
    <property type="entry name" value="Integrase_cat-core"/>
</dbReference>
<dbReference type="GO" id="GO:0015074">
    <property type="term" value="P:DNA integration"/>
    <property type="evidence" value="ECO:0007669"/>
    <property type="project" value="InterPro"/>
</dbReference>
<keyword evidence="4" id="KW-1185">Reference proteome</keyword>
<sequence>MPRQLTDITEHPTAEDTLYMCAVKDCYSTEIVGYSITSHMRASLAVSALRNAVAHQGGAPVSDRVLERNEVSPQQQPENS</sequence>